<evidence type="ECO:0000256" key="2">
    <source>
        <dbReference type="PROSITE-ProRule" id="PRU00302"/>
    </source>
</evidence>
<dbReference type="PROSITE" id="PS50234">
    <property type="entry name" value="VWFA"/>
    <property type="match status" value="1"/>
</dbReference>
<comment type="caution">
    <text evidence="2">Lacks conserved residue(s) required for the propagation of feature annotation.</text>
</comment>
<protein>
    <recommendedName>
        <fullName evidence="8">Sushi domain-containing protein</fullName>
    </recommendedName>
</protein>
<organism evidence="6 7">
    <name type="scientific">Clavelina lepadiformis</name>
    <name type="common">Light-bulb sea squirt</name>
    <name type="synonym">Ascidia lepadiformis</name>
    <dbReference type="NCBI Taxonomy" id="159417"/>
    <lineage>
        <taxon>Eukaryota</taxon>
        <taxon>Metazoa</taxon>
        <taxon>Chordata</taxon>
        <taxon>Tunicata</taxon>
        <taxon>Ascidiacea</taxon>
        <taxon>Aplousobranchia</taxon>
        <taxon>Clavelinidae</taxon>
        <taxon>Clavelina</taxon>
    </lineage>
</organism>
<keyword evidence="7" id="KW-1185">Reference proteome</keyword>
<dbReference type="SUPFAM" id="SSF57535">
    <property type="entry name" value="Complement control module/SCR domain"/>
    <property type="match status" value="1"/>
</dbReference>
<comment type="caution">
    <text evidence="6">The sequence shown here is derived from an EMBL/GenBank/DDBJ whole genome shotgun (WGS) entry which is preliminary data.</text>
</comment>
<feature type="domain" description="Sushi" evidence="5">
    <location>
        <begin position="30"/>
        <end position="92"/>
    </location>
</feature>
<dbReference type="CDD" id="cd00033">
    <property type="entry name" value="CCP"/>
    <property type="match status" value="1"/>
</dbReference>
<keyword evidence="1" id="KW-1015">Disulfide bond</keyword>
<dbReference type="SUPFAM" id="SSF53300">
    <property type="entry name" value="vWA-like"/>
    <property type="match status" value="1"/>
</dbReference>
<feature type="chain" id="PRO_5047281949" description="Sushi domain-containing protein" evidence="3">
    <location>
        <begin position="25"/>
        <end position="294"/>
    </location>
</feature>
<gene>
    <name evidence="6" type="ORF">CVLEPA_LOCUS10567</name>
</gene>
<dbReference type="Proteomes" id="UP001642483">
    <property type="component" value="Unassembled WGS sequence"/>
</dbReference>
<dbReference type="PANTHER" id="PTHR24020">
    <property type="entry name" value="COLLAGEN ALPHA"/>
    <property type="match status" value="1"/>
</dbReference>
<feature type="signal peptide" evidence="3">
    <location>
        <begin position="1"/>
        <end position="24"/>
    </location>
</feature>
<accession>A0ABP0FP60</accession>
<dbReference type="PANTHER" id="PTHR24020:SF84">
    <property type="entry name" value="VWFA DOMAIN-CONTAINING PROTEIN"/>
    <property type="match status" value="1"/>
</dbReference>
<evidence type="ECO:0000256" key="3">
    <source>
        <dbReference type="SAM" id="SignalP"/>
    </source>
</evidence>
<evidence type="ECO:0008006" key="8">
    <source>
        <dbReference type="Google" id="ProtNLM"/>
    </source>
</evidence>
<dbReference type="SMART" id="SM00032">
    <property type="entry name" value="CCP"/>
    <property type="match status" value="1"/>
</dbReference>
<evidence type="ECO:0000313" key="7">
    <source>
        <dbReference type="Proteomes" id="UP001642483"/>
    </source>
</evidence>
<dbReference type="EMBL" id="CAWYQH010000068">
    <property type="protein sequence ID" value="CAK8680299.1"/>
    <property type="molecule type" value="Genomic_DNA"/>
</dbReference>
<dbReference type="Pfam" id="PF00084">
    <property type="entry name" value="Sushi"/>
    <property type="match status" value="1"/>
</dbReference>
<dbReference type="InterPro" id="IPR002035">
    <property type="entry name" value="VWF_A"/>
</dbReference>
<keyword evidence="2" id="KW-0768">Sushi</keyword>
<keyword evidence="3" id="KW-0732">Signal</keyword>
<evidence type="ECO:0000259" key="5">
    <source>
        <dbReference type="PROSITE" id="PS50923"/>
    </source>
</evidence>
<dbReference type="InterPro" id="IPR035976">
    <property type="entry name" value="Sushi/SCR/CCP_sf"/>
</dbReference>
<dbReference type="InterPro" id="IPR036465">
    <property type="entry name" value="vWFA_dom_sf"/>
</dbReference>
<evidence type="ECO:0000259" key="4">
    <source>
        <dbReference type="PROSITE" id="PS50234"/>
    </source>
</evidence>
<evidence type="ECO:0000313" key="6">
    <source>
        <dbReference type="EMBL" id="CAK8680299.1"/>
    </source>
</evidence>
<dbReference type="Gene3D" id="2.10.70.10">
    <property type="entry name" value="Complement Module, domain 1"/>
    <property type="match status" value="1"/>
</dbReference>
<dbReference type="SMART" id="SM00327">
    <property type="entry name" value="VWA"/>
    <property type="match status" value="1"/>
</dbReference>
<evidence type="ECO:0000256" key="1">
    <source>
        <dbReference type="ARBA" id="ARBA00023157"/>
    </source>
</evidence>
<dbReference type="Gene3D" id="3.40.50.410">
    <property type="entry name" value="von Willebrand factor, type A domain"/>
    <property type="match status" value="1"/>
</dbReference>
<dbReference type="CDD" id="cd01450">
    <property type="entry name" value="vWFA_subfamily_ECM"/>
    <property type="match status" value="1"/>
</dbReference>
<dbReference type="Pfam" id="PF00092">
    <property type="entry name" value="VWA"/>
    <property type="match status" value="1"/>
</dbReference>
<sequence>MKTYVIALVIAIVCIFIGLRRNSGSKEDKKKCAPLPEKITHGEITCTDVNMEGSTCKFQCTKGNFHLHPSSSSESTCLQSGKWSNPIPCCAETCPPFLPLDMAILVHRNNYDDFDAINAEAADLLPRLKMGEGGLHYARMYFSGKIHDPHILFKDSVKMTSEEVLHKVTHELNFDNTEDGRVNIGAALRYVKDNVFVGEEDRPDVPNVLFVSTDANSDDDVAAPAKDLRDAGVLINAVFYESEGVVPDDQMLLDITGNSQLITKRAKNHPISYYQKLNEEFLKYSCYATCKNYT</sequence>
<feature type="domain" description="VWFA" evidence="4">
    <location>
        <begin position="95"/>
        <end position="238"/>
    </location>
</feature>
<dbReference type="InterPro" id="IPR000436">
    <property type="entry name" value="Sushi_SCR_CCP_dom"/>
</dbReference>
<dbReference type="PROSITE" id="PS50923">
    <property type="entry name" value="SUSHI"/>
    <property type="match status" value="1"/>
</dbReference>
<proteinExistence type="predicted"/>
<name>A0ABP0FP60_CLALP</name>
<dbReference type="InterPro" id="IPR050525">
    <property type="entry name" value="ECM_Assembly_Org"/>
</dbReference>
<reference evidence="6 7" key="1">
    <citation type="submission" date="2024-02" db="EMBL/GenBank/DDBJ databases">
        <authorList>
            <person name="Daric V."/>
            <person name="Darras S."/>
        </authorList>
    </citation>
    <scope>NUCLEOTIDE SEQUENCE [LARGE SCALE GENOMIC DNA]</scope>
</reference>